<dbReference type="GO" id="GO:0005524">
    <property type="term" value="F:ATP binding"/>
    <property type="evidence" value="ECO:0007669"/>
    <property type="project" value="UniProtKB-KW"/>
</dbReference>
<keyword evidence="5" id="KW-0547">Nucleotide-binding</keyword>
<dbReference type="Gene3D" id="1.10.287.130">
    <property type="match status" value="1"/>
</dbReference>
<evidence type="ECO:0000259" key="10">
    <source>
        <dbReference type="PROSITE" id="PS50109"/>
    </source>
</evidence>
<evidence type="ECO:0000313" key="13">
    <source>
        <dbReference type="EMBL" id="MBB6106649.1"/>
    </source>
</evidence>
<dbReference type="Pfam" id="PF00512">
    <property type="entry name" value="HisKA"/>
    <property type="match status" value="1"/>
</dbReference>
<dbReference type="InterPro" id="IPR036097">
    <property type="entry name" value="HisK_dim/P_sf"/>
</dbReference>
<keyword evidence="6 13" id="KW-0418">Kinase</keyword>
<dbReference type="SMART" id="SM00448">
    <property type="entry name" value="REC"/>
    <property type="match status" value="1"/>
</dbReference>
<feature type="modified residue" description="4-aspartylphosphate" evidence="9">
    <location>
        <position position="396"/>
    </location>
</feature>
<dbReference type="NCBIfam" id="TIGR00229">
    <property type="entry name" value="sensory_box"/>
    <property type="match status" value="1"/>
</dbReference>
<dbReference type="SUPFAM" id="SSF55874">
    <property type="entry name" value="ATPase domain of HSP90 chaperone/DNA topoisomerase II/histidine kinase"/>
    <property type="match status" value="1"/>
</dbReference>
<evidence type="ECO:0000256" key="1">
    <source>
        <dbReference type="ARBA" id="ARBA00000085"/>
    </source>
</evidence>
<dbReference type="SUPFAM" id="SSF52172">
    <property type="entry name" value="CheY-like"/>
    <property type="match status" value="1"/>
</dbReference>
<evidence type="ECO:0000256" key="9">
    <source>
        <dbReference type="PROSITE-ProRule" id="PRU00169"/>
    </source>
</evidence>
<proteinExistence type="predicted"/>
<evidence type="ECO:0000256" key="4">
    <source>
        <dbReference type="ARBA" id="ARBA00022679"/>
    </source>
</evidence>
<evidence type="ECO:0000313" key="14">
    <source>
        <dbReference type="Proteomes" id="UP000571554"/>
    </source>
</evidence>
<dbReference type="PANTHER" id="PTHR43065">
    <property type="entry name" value="SENSOR HISTIDINE KINASE"/>
    <property type="match status" value="1"/>
</dbReference>
<feature type="domain" description="Response regulatory" evidence="11">
    <location>
        <begin position="345"/>
        <end position="461"/>
    </location>
</feature>
<dbReference type="InterPro" id="IPR005467">
    <property type="entry name" value="His_kinase_dom"/>
</dbReference>
<dbReference type="EC" id="2.7.13.3" evidence="2"/>
<organism evidence="13 14">
    <name type="scientific">Paraburkholderia bannensis</name>
    <dbReference type="NCBI Taxonomy" id="765414"/>
    <lineage>
        <taxon>Bacteria</taxon>
        <taxon>Pseudomonadati</taxon>
        <taxon>Pseudomonadota</taxon>
        <taxon>Betaproteobacteria</taxon>
        <taxon>Burkholderiales</taxon>
        <taxon>Burkholderiaceae</taxon>
        <taxon>Paraburkholderia</taxon>
    </lineage>
</organism>
<dbReference type="Gene3D" id="3.30.450.20">
    <property type="entry name" value="PAS domain"/>
    <property type="match status" value="1"/>
</dbReference>
<evidence type="ECO:0000256" key="2">
    <source>
        <dbReference type="ARBA" id="ARBA00012438"/>
    </source>
</evidence>
<dbReference type="PANTHER" id="PTHR43065:SF46">
    <property type="entry name" value="C4-DICARBOXYLATE TRANSPORT SENSOR PROTEIN DCTB"/>
    <property type="match status" value="1"/>
</dbReference>
<dbReference type="InterPro" id="IPR004358">
    <property type="entry name" value="Sig_transdc_His_kin-like_C"/>
</dbReference>
<evidence type="ECO:0000256" key="5">
    <source>
        <dbReference type="ARBA" id="ARBA00022741"/>
    </source>
</evidence>
<dbReference type="SMART" id="SM00387">
    <property type="entry name" value="HATPase_c"/>
    <property type="match status" value="1"/>
</dbReference>
<dbReference type="PROSITE" id="PS50113">
    <property type="entry name" value="PAC"/>
    <property type="match status" value="1"/>
</dbReference>
<sequence length="467" mass="50431">MAASDITHPDDVELTRAKVAELERGERFSVKFEKRYLHRDGRVIWTEITISRLSETGALGGMLVAVIDDVSARREAEAERLRLEAQLRQSQKLEALGTFAGGIAHDFNNILSAILGYGERVFRALGADSPLRRDAQQVLNAGMRASLLVERILAFSRSGMTARLPVHVESVLVETVELFKASLPPAMEVVLQLDAPQAYVLGDPTHLHQVVMNLCSNARHALEGQGTITVSAQEVASGEARALHSGTLQPGAYVRIGVADTGAGISPEVQERMFDPFFTTRKTTGGTGLGLSLVDGIIKEYGGGIEVQSEVGRGTQFNIYLPLSDSRPAAASPPVLDTWRGNGETVLLVDDERVLVELCEDLLAELGYEPLGFSSPCEALEAFLAEPSRFDLVLTDHTMPEMTGIDLIRQIRAVRPDLPVLLMSGYGNAVVAAQSRTLGVHAVLKKPVLRIDLAKAVRDALAGEAPC</sequence>
<gene>
    <name evidence="13" type="ORF">F4827_006525</name>
</gene>
<dbReference type="AlphaFoldDB" id="A0A7W9WWA3"/>
<accession>A0A7W9WWA3</accession>
<dbReference type="InterPro" id="IPR001789">
    <property type="entry name" value="Sig_transdc_resp-reg_receiver"/>
</dbReference>
<dbReference type="InterPro" id="IPR000700">
    <property type="entry name" value="PAS-assoc_C"/>
</dbReference>
<dbReference type="CDD" id="cd00156">
    <property type="entry name" value="REC"/>
    <property type="match status" value="1"/>
</dbReference>
<dbReference type="Gene3D" id="3.40.50.2300">
    <property type="match status" value="1"/>
</dbReference>
<dbReference type="CDD" id="cd00130">
    <property type="entry name" value="PAS"/>
    <property type="match status" value="1"/>
</dbReference>
<dbReference type="Pfam" id="PF00072">
    <property type="entry name" value="Response_reg"/>
    <property type="match status" value="1"/>
</dbReference>
<comment type="caution">
    <text evidence="13">The sequence shown here is derived from an EMBL/GenBank/DDBJ whole genome shotgun (WGS) entry which is preliminary data.</text>
</comment>
<keyword evidence="14" id="KW-1185">Reference proteome</keyword>
<dbReference type="InterPro" id="IPR011006">
    <property type="entry name" value="CheY-like_superfamily"/>
</dbReference>
<evidence type="ECO:0000256" key="7">
    <source>
        <dbReference type="ARBA" id="ARBA00022840"/>
    </source>
</evidence>
<dbReference type="InterPro" id="IPR003661">
    <property type="entry name" value="HisK_dim/P_dom"/>
</dbReference>
<dbReference type="PROSITE" id="PS50109">
    <property type="entry name" value="HIS_KIN"/>
    <property type="match status" value="1"/>
</dbReference>
<feature type="domain" description="PAC" evidence="12">
    <location>
        <begin position="30"/>
        <end position="82"/>
    </location>
</feature>
<evidence type="ECO:0000256" key="3">
    <source>
        <dbReference type="ARBA" id="ARBA00022553"/>
    </source>
</evidence>
<dbReference type="InterPro" id="IPR036890">
    <property type="entry name" value="HATPase_C_sf"/>
</dbReference>
<evidence type="ECO:0000256" key="6">
    <source>
        <dbReference type="ARBA" id="ARBA00022777"/>
    </source>
</evidence>
<dbReference type="PROSITE" id="PS50110">
    <property type="entry name" value="RESPONSE_REGULATORY"/>
    <property type="match status" value="1"/>
</dbReference>
<dbReference type="SUPFAM" id="SSF47384">
    <property type="entry name" value="Homodimeric domain of signal transducing histidine kinase"/>
    <property type="match status" value="1"/>
</dbReference>
<evidence type="ECO:0000256" key="8">
    <source>
        <dbReference type="ARBA" id="ARBA00023012"/>
    </source>
</evidence>
<keyword evidence="3 9" id="KW-0597">Phosphoprotein</keyword>
<comment type="catalytic activity">
    <reaction evidence="1">
        <text>ATP + protein L-histidine = ADP + protein N-phospho-L-histidine.</text>
        <dbReference type="EC" id="2.7.13.3"/>
    </reaction>
</comment>
<dbReference type="EMBL" id="JACHBW010000029">
    <property type="protein sequence ID" value="MBB6106649.1"/>
    <property type="molecule type" value="Genomic_DNA"/>
</dbReference>
<dbReference type="Gene3D" id="3.30.565.10">
    <property type="entry name" value="Histidine kinase-like ATPase, C-terminal domain"/>
    <property type="match status" value="1"/>
</dbReference>
<dbReference type="Pfam" id="PF02518">
    <property type="entry name" value="HATPase_c"/>
    <property type="match status" value="1"/>
</dbReference>
<dbReference type="InterPro" id="IPR035965">
    <property type="entry name" value="PAS-like_dom_sf"/>
</dbReference>
<dbReference type="PRINTS" id="PR00344">
    <property type="entry name" value="BCTRLSENSOR"/>
</dbReference>
<evidence type="ECO:0000259" key="12">
    <source>
        <dbReference type="PROSITE" id="PS50113"/>
    </source>
</evidence>
<reference evidence="13 14" key="1">
    <citation type="submission" date="2020-08" db="EMBL/GenBank/DDBJ databases">
        <title>Above-ground endophytic microbial communities from plants in different locations in the United States.</title>
        <authorList>
            <person name="Frank C."/>
        </authorList>
    </citation>
    <scope>NUCLEOTIDE SEQUENCE [LARGE SCALE GENOMIC DNA]</scope>
    <source>
        <strain evidence="13 14">WP4_2_2</strain>
    </source>
</reference>
<dbReference type="SUPFAM" id="SSF55785">
    <property type="entry name" value="PYP-like sensor domain (PAS domain)"/>
    <property type="match status" value="1"/>
</dbReference>
<dbReference type="SMART" id="SM00388">
    <property type="entry name" value="HisKA"/>
    <property type="match status" value="1"/>
</dbReference>
<keyword evidence="7" id="KW-0067">ATP-binding</keyword>
<keyword evidence="8" id="KW-0902">Two-component regulatory system</keyword>
<evidence type="ECO:0000259" key="11">
    <source>
        <dbReference type="PROSITE" id="PS50110"/>
    </source>
</evidence>
<protein>
    <recommendedName>
        <fullName evidence="2">histidine kinase</fullName>
        <ecNumber evidence="2">2.7.13.3</ecNumber>
    </recommendedName>
</protein>
<dbReference type="CDD" id="cd00082">
    <property type="entry name" value="HisKA"/>
    <property type="match status" value="1"/>
</dbReference>
<dbReference type="GO" id="GO:0000155">
    <property type="term" value="F:phosphorelay sensor kinase activity"/>
    <property type="evidence" value="ECO:0007669"/>
    <property type="project" value="InterPro"/>
</dbReference>
<dbReference type="InterPro" id="IPR003594">
    <property type="entry name" value="HATPase_dom"/>
</dbReference>
<feature type="domain" description="Histidine kinase" evidence="10">
    <location>
        <begin position="102"/>
        <end position="325"/>
    </location>
</feature>
<dbReference type="Proteomes" id="UP000571554">
    <property type="component" value="Unassembled WGS sequence"/>
</dbReference>
<dbReference type="InterPro" id="IPR000014">
    <property type="entry name" value="PAS"/>
</dbReference>
<name>A0A7W9WWA3_9BURK</name>
<keyword evidence="4" id="KW-0808">Transferase</keyword>